<dbReference type="STRING" id="760192.Halhy_1909"/>
<dbReference type="AlphaFoldDB" id="F4L5B4"/>
<evidence type="ECO:0008006" key="3">
    <source>
        <dbReference type="Google" id="ProtNLM"/>
    </source>
</evidence>
<sequence length="79" mass="9284">MPIIGKIKGIILRMFFGDHTPPHFHASNNENEGLFKIEDLEMFKGDLNSKDQKKVKKWAEPRKTKLKDMWDSQDIQNID</sequence>
<dbReference type="RefSeq" id="WP_013764347.1">
    <property type="nucleotide sequence ID" value="NC_015510.1"/>
</dbReference>
<evidence type="ECO:0000313" key="2">
    <source>
        <dbReference type="Proteomes" id="UP000008461"/>
    </source>
</evidence>
<dbReference type="Pfam" id="PF13711">
    <property type="entry name" value="DUF4160"/>
    <property type="match status" value="1"/>
</dbReference>
<dbReference type="KEGG" id="hhy:Halhy_1909"/>
<dbReference type="EMBL" id="CP002691">
    <property type="protein sequence ID" value="AEE49794.1"/>
    <property type="molecule type" value="Genomic_DNA"/>
</dbReference>
<dbReference type="InterPro" id="IPR025427">
    <property type="entry name" value="DUF4160"/>
</dbReference>
<dbReference type="OrthoDB" id="122670at2"/>
<dbReference type="HOGENOM" id="CLU_162083_0_2_10"/>
<evidence type="ECO:0000313" key="1">
    <source>
        <dbReference type="EMBL" id="AEE49794.1"/>
    </source>
</evidence>
<dbReference type="Proteomes" id="UP000008461">
    <property type="component" value="Chromosome"/>
</dbReference>
<reference key="2">
    <citation type="submission" date="2011-04" db="EMBL/GenBank/DDBJ databases">
        <title>Complete sequence of chromosome of Haliscomenobacter hydrossis DSM 1100.</title>
        <authorList>
            <consortium name="US DOE Joint Genome Institute (JGI-PGF)"/>
            <person name="Lucas S."/>
            <person name="Han J."/>
            <person name="Lapidus A."/>
            <person name="Bruce D."/>
            <person name="Goodwin L."/>
            <person name="Pitluck S."/>
            <person name="Peters L."/>
            <person name="Kyrpides N."/>
            <person name="Mavromatis K."/>
            <person name="Ivanova N."/>
            <person name="Ovchinnikova G."/>
            <person name="Pagani I."/>
            <person name="Daligault H."/>
            <person name="Detter J.C."/>
            <person name="Han C."/>
            <person name="Land M."/>
            <person name="Hauser L."/>
            <person name="Markowitz V."/>
            <person name="Cheng J.-F."/>
            <person name="Hugenholtz P."/>
            <person name="Woyke T."/>
            <person name="Wu D."/>
            <person name="Verbarg S."/>
            <person name="Frueling A."/>
            <person name="Brambilla E."/>
            <person name="Klenk H.-P."/>
            <person name="Eisen J.A."/>
        </authorList>
    </citation>
    <scope>NUCLEOTIDE SEQUENCE</scope>
    <source>
        <strain>DSM 1100</strain>
    </source>
</reference>
<accession>F4L5B4</accession>
<proteinExistence type="predicted"/>
<keyword evidence="2" id="KW-1185">Reference proteome</keyword>
<name>F4L5B4_HALH1</name>
<dbReference type="eggNOG" id="ENOG5030JFK">
    <property type="taxonomic scope" value="Bacteria"/>
</dbReference>
<organism evidence="1 2">
    <name type="scientific">Haliscomenobacter hydrossis (strain ATCC 27775 / DSM 1100 / LMG 10767 / O)</name>
    <dbReference type="NCBI Taxonomy" id="760192"/>
    <lineage>
        <taxon>Bacteria</taxon>
        <taxon>Pseudomonadati</taxon>
        <taxon>Bacteroidota</taxon>
        <taxon>Saprospiria</taxon>
        <taxon>Saprospirales</taxon>
        <taxon>Haliscomenobacteraceae</taxon>
        <taxon>Haliscomenobacter</taxon>
    </lineage>
</organism>
<protein>
    <recommendedName>
        <fullName evidence="3">DUF4160 domain-containing protein</fullName>
    </recommendedName>
</protein>
<gene>
    <name evidence="1" type="ordered locus">Halhy_1909</name>
</gene>
<reference evidence="1 2" key="1">
    <citation type="journal article" date="2011" name="Stand. Genomic Sci.">
        <title>Complete genome sequence of Haliscomenobacter hydrossis type strain (O).</title>
        <authorList>
            <consortium name="US DOE Joint Genome Institute (JGI-PGF)"/>
            <person name="Daligault H."/>
            <person name="Lapidus A."/>
            <person name="Zeytun A."/>
            <person name="Nolan M."/>
            <person name="Lucas S."/>
            <person name="Del Rio T.G."/>
            <person name="Tice H."/>
            <person name="Cheng J.F."/>
            <person name="Tapia R."/>
            <person name="Han C."/>
            <person name="Goodwin L."/>
            <person name="Pitluck S."/>
            <person name="Liolios K."/>
            <person name="Pagani I."/>
            <person name="Ivanova N."/>
            <person name="Huntemann M."/>
            <person name="Mavromatis K."/>
            <person name="Mikhailova N."/>
            <person name="Pati A."/>
            <person name="Chen A."/>
            <person name="Palaniappan K."/>
            <person name="Land M."/>
            <person name="Hauser L."/>
            <person name="Brambilla E.M."/>
            <person name="Rohde M."/>
            <person name="Verbarg S."/>
            <person name="Goker M."/>
            <person name="Bristow J."/>
            <person name="Eisen J.A."/>
            <person name="Markowitz V."/>
            <person name="Hugenholtz P."/>
            <person name="Kyrpides N.C."/>
            <person name="Klenk H.P."/>
            <person name="Woyke T."/>
        </authorList>
    </citation>
    <scope>NUCLEOTIDE SEQUENCE [LARGE SCALE GENOMIC DNA]</scope>
    <source>
        <strain evidence="2">ATCC 27775 / DSM 1100 / LMG 10767 / O</strain>
    </source>
</reference>